<evidence type="ECO:0000313" key="3">
    <source>
        <dbReference type="EMBL" id="KAK9063069.1"/>
    </source>
</evidence>
<dbReference type="InterPro" id="IPR009828">
    <property type="entry name" value="CYRIA/CYRIB_Rac1-bd"/>
</dbReference>
<organism evidence="3 4">
    <name type="scientific">Deinandra increscens subsp. villosa</name>
    <dbReference type="NCBI Taxonomy" id="3103831"/>
    <lineage>
        <taxon>Eukaryota</taxon>
        <taxon>Viridiplantae</taxon>
        <taxon>Streptophyta</taxon>
        <taxon>Embryophyta</taxon>
        <taxon>Tracheophyta</taxon>
        <taxon>Spermatophyta</taxon>
        <taxon>Magnoliopsida</taxon>
        <taxon>eudicotyledons</taxon>
        <taxon>Gunneridae</taxon>
        <taxon>Pentapetalae</taxon>
        <taxon>asterids</taxon>
        <taxon>campanulids</taxon>
        <taxon>Asterales</taxon>
        <taxon>Asteraceae</taxon>
        <taxon>Asteroideae</taxon>
        <taxon>Heliantheae alliance</taxon>
        <taxon>Madieae</taxon>
        <taxon>Madiinae</taxon>
        <taxon>Deinandra</taxon>
    </lineage>
</organism>
<dbReference type="EMBL" id="JBCNJP010000018">
    <property type="protein sequence ID" value="KAK9063069.1"/>
    <property type="molecule type" value="Genomic_DNA"/>
</dbReference>
<dbReference type="Pfam" id="PF05994">
    <property type="entry name" value="FragX_IP"/>
    <property type="match status" value="2"/>
</dbReference>
<evidence type="ECO:0000256" key="1">
    <source>
        <dbReference type="SAM" id="Coils"/>
    </source>
</evidence>
<feature type="coiled-coil region" evidence="1">
    <location>
        <begin position="1014"/>
        <end position="1048"/>
    </location>
</feature>
<dbReference type="Proteomes" id="UP001408789">
    <property type="component" value="Unassembled WGS sequence"/>
</dbReference>
<feature type="domain" description="CYRIA/CYRIB Rac1 binding" evidence="2">
    <location>
        <begin position="1068"/>
        <end position="1230"/>
    </location>
</feature>
<feature type="domain" description="CYRIA/CYRIB Rac1 binding" evidence="2">
    <location>
        <begin position="58"/>
        <end position="220"/>
    </location>
</feature>
<gene>
    <name evidence="3" type="ORF">SSX86_016939</name>
</gene>
<dbReference type="InterPro" id="IPR008081">
    <property type="entry name" value="Cytoplasmic_FMR1-int"/>
</dbReference>
<name>A0AAP0D1D5_9ASTR</name>
<keyword evidence="1" id="KW-0175">Coiled coil</keyword>
<comment type="caution">
    <text evidence="3">The sequence shown here is derived from an EMBL/GenBank/DDBJ whole genome shotgun (WGS) entry which is preliminary data.</text>
</comment>
<evidence type="ECO:0000313" key="4">
    <source>
        <dbReference type="Proteomes" id="UP001408789"/>
    </source>
</evidence>
<protein>
    <recommendedName>
        <fullName evidence="2">CYRIA/CYRIB Rac1 binding domain-containing protein</fullName>
    </recommendedName>
</protein>
<dbReference type="GO" id="GO:0030833">
    <property type="term" value="P:regulation of actin filament polymerization"/>
    <property type="evidence" value="ECO:0007669"/>
    <property type="project" value="InterPro"/>
</dbReference>
<accession>A0AAP0D1D5</accession>
<dbReference type="GO" id="GO:0031267">
    <property type="term" value="F:small GTPase binding"/>
    <property type="evidence" value="ECO:0007669"/>
    <property type="project" value="InterPro"/>
</dbReference>
<keyword evidence="4" id="KW-1185">Reference proteome</keyword>
<dbReference type="PANTHER" id="PTHR12195">
    <property type="entry name" value="CYTOPLASMIC FMR1-INTERACTING PROTEIN-RELATED"/>
    <property type="match status" value="1"/>
</dbReference>
<proteinExistence type="predicted"/>
<dbReference type="GO" id="GO:0005737">
    <property type="term" value="C:cytoplasm"/>
    <property type="evidence" value="ECO:0007669"/>
    <property type="project" value="UniProtKB-ARBA"/>
</dbReference>
<sequence length="2290" mass="261402">MAVPVEEAIAALSTFSLEDDQPEVQGPALWVSSERGATSSPIEYSDVHAYRLSLSEDTKALNQLNTLIQEGKEMVSVLYAYRSCVKALPQLPDSMKQSQADLYLETYQVLDLEMSRLREIQRWQASAASKLAADMQRFSRPERRINGPTVTHLWSMLKLLDVLVQLDHLKNAKASIPNDFSWYKRTFTQVSIQWQDTDSMREELDDLQIFLSTRWAILLNLHVEMFRVNNVEDILQVLIVYAAECLELDFALLFPERHVLLRVLPVLVVLATSSEKDSESLNKRVKMNRLITIFKNDPVIPAFPDLHLSPAAILKELSMYFPKFSAQTRLLSLPAPHELPPREVQEYPSCIRHYLIINHIGAIRAEHDDFTIRFASAMNQLALLKSIENADIEWSKEVKGCMYDMVVEGFQLLSRWSCRIWEQCAWKFSRPCKDIVDSVEMTSSISDYEKVVRFNYSGDERKALIELASYIKSIGSMMQRCDTLVADALWETVHAEVQDFVQNTLAAMLRSTFRKKKDLCRILSDMRTLSADWMANTAKPESELPASQHGGEENKGNFFFPRAVAPTAAQVHCLQYLIYEVVSGGNMRKPGGLFGNSSSDIPANDLKQLETFFYKLSFFLHILDYSVTVATLTDLGFLWFREFYLESSRVIQFPIDCSLPWMLVDHVLESQNGGLLESVLMPFDIYNDSAQHALVVLKQRFLYDEIEAEVDNCFDIFVSRLCEAIFTHYKSWAASELLDPSFLFTLDNGEKFSVRPMRFTALLNMKRVKLLGRTINLRSLIAERMNKLFRDNLEFLFDRFESQDLCAIVELEKLLEILQMTHEFLSRDLTIDSFSIMLSEMMENVSLVSYSSRLASQIWTEMQNDFLPNFILCNTTQRFVRSSKVPSAPVQKPSVPYAKPNFYCGTPELNSAHQSFARLHSGFFGLPHMFSIVRLLGTRSLPWLIRALLDHISTKITTLEPMITGLQEALPKSIGLLPFDGGVTGCMRLVKELLKWQSKTEVKSEILHGIKEGIEKLSHEVIELEGKLEAAEQKLESSELKIDEALLRIEQMEYSDVHAYRLSLSEDTKALNQLNTLIQEGKEMVSVLYAYRSCVKALPQLPDSMKQSQADLYLETYQVLDLEMSRLREIQRWQASAASKLAADMQRFSRPERRINGPTVTHLWSMLKLLDVLVQLDHLKNAKASIPNDFSWYKRTFTQVSIQWQDTDSMREELDDLQIFLSTRWAILLNLHVEMFRVNNVEDILQVLIVYAAECLELDFALLFPERHVLLRVLPVLVVLATSSEKDSESLNKRVKMNRLITIFKNDPVIPAFPDLHLSPAAILKELSMYFPKFSAQTRLLSLPAPHELPPREVQEYPSCIRHYLIINHIGAIRAEHDDFTIRFASAMNQLALLKSIENADIEWSKEVKGCMYDMVVEGFQLLSRWSCRIWEQCAWKFSRPCKDIVDSVEMTSSISDYEKVVRFNYSGDERKALIELASYIKSIGSMMQRCDTLVADALWETVHAEVQDFVQNTLAAMLRSTFRKKKDLCRILSDMRTLSADWMANTAKPESELPASQHGGEENKGNFFFPRAVAPTAAQVHCLQYLIYEVVSGGNMRKPGGLFGNSSSDIPANDLKQLETFFYKLSFFLHILDYSVTVATLTDLGFLWFREFYLESSRVIQFPIDCSLPWMLVDHVLESQNGGLLESVLMPFDIYNDSAQHALVVLKQRFLYDEIEAEVDNCFDIFVSRLCEAIFTHYKSWAASELLDPSFLFTLDNGEKFSVRPMRFTALLNMKRVKLLGRTINLRSLIAERMNKLFRDNLEFLFDRFESQDLCAIVELEKLLEILQMTHEFLSRDLTIDSFSIMLSEMMENVSLVSYSSRLASQIWTEMQNDFLPNFILCNTTQRFVRSSKVPSAPVQKPSVPYAKPNFYCGTPELNSAHQSFARLHSGFFGLPHMFSIVRLLGTRSLPWLIRALLDHISTKITTLEPMITGLQEALPKSIGLLPFDGGVTGCMRLVKELLKWQSKTEVKSEILHGIKEVGSALYWMGLLDIVLREVDTTQFMQVASWLGLIPGTDGQILQSQEDGNSPLVTLFKSATAATVSSNHVNPTPFYTMSKQAEAADLLYKANLNTGSVLEYALAFTSAALDKYCTKWSAAPKTGFIDITTSKDFYRIFSGLQIEYLEDCMQAPPNNHEMLGDSVAWGGCTIIYLLGQQLHFELFDFSYQVLNIAEVDSATTGPSNKGWEVLLEAMKKARRLNNHVFSMLKARCPLEDKQACAIKQSGAPLHRIRFENTVSAFETLPQKCS</sequence>
<evidence type="ECO:0000259" key="2">
    <source>
        <dbReference type="Pfam" id="PF07159"/>
    </source>
</evidence>
<reference evidence="3 4" key="1">
    <citation type="submission" date="2024-04" db="EMBL/GenBank/DDBJ databases">
        <title>The reference genome of an endangered Asteraceae, Deinandra increscens subsp. villosa, native to the Central Coast of California.</title>
        <authorList>
            <person name="Guilliams M."/>
            <person name="Hasenstab-Lehman K."/>
            <person name="Meyer R."/>
            <person name="Mcevoy S."/>
        </authorList>
    </citation>
    <scope>NUCLEOTIDE SEQUENCE [LARGE SCALE GENOMIC DNA]</scope>
    <source>
        <tissue evidence="3">Leaf</tissue>
    </source>
</reference>
<dbReference type="Pfam" id="PF07159">
    <property type="entry name" value="CYRIA-B_Rac1-bd"/>
    <property type="match status" value="2"/>
</dbReference>
<dbReference type="PRINTS" id="PR01698">
    <property type="entry name" value="CYTOFMRPINTP"/>
</dbReference>